<protein>
    <submittedName>
        <fullName evidence="1">Uncharacterized protein</fullName>
    </submittedName>
</protein>
<sequence length="271" mass="30095">MNKEEIMEKGTWEDVTGECELTWGYKGHEIKVVHDGVIVAIVGQRVNHINSGGLGKIGDKAYRVTVTPDSDPLWSGKIEVEHFIPDPEPVIAYKAVIEKDGGYVSTFAGSPPGQQFDELTYRMGQTTTSSRGTGIHCADTLEVAMRNYPPADSDDRREGFDRKDGRVVILKVEGIGVKGEADSFAHRESVVFPSVKVLSVAWEEEKKEEWVDVTEECTVRLLGSGFVSIRHNDCKVAEVGHKLWGKPNNGYRVTFTESDYAGFSKVEKRND</sequence>
<evidence type="ECO:0000313" key="1">
    <source>
        <dbReference type="EMBL" id="KKM73708.1"/>
    </source>
</evidence>
<proteinExistence type="predicted"/>
<organism evidence="1">
    <name type="scientific">marine sediment metagenome</name>
    <dbReference type="NCBI Taxonomy" id="412755"/>
    <lineage>
        <taxon>unclassified sequences</taxon>
        <taxon>metagenomes</taxon>
        <taxon>ecological metagenomes</taxon>
    </lineage>
</organism>
<dbReference type="EMBL" id="LAZR01009258">
    <property type="protein sequence ID" value="KKM73708.1"/>
    <property type="molecule type" value="Genomic_DNA"/>
</dbReference>
<accession>A0A0F9JVF9</accession>
<reference evidence="1" key="1">
    <citation type="journal article" date="2015" name="Nature">
        <title>Complex archaea that bridge the gap between prokaryotes and eukaryotes.</title>
        <authorList>
            <person name="Spang A."/>
            <person name="Saw J.H."/>
            <person name="Jorgensen S.L."/>
            <person name="Zaremba-Niedzwiedzka K."/>
            <person name="Martijn J."/>
            <person name="Lind A.E."/>
            <person name="van Eijk R."/>
            <person name="Schleper C."/>
            <person name="Guy L."/>
            <person name="Ettema T.J."/>
        </authorList>
    </citation>
    <scope>NUCLEOTIDE SEQUENCE</scope>
</reference>
<comment type="caution">
    <text evidence="1">The sequence shown here is derived from an EMBL/GenBank/DDBJ whole genome shotgun (WGS) entry which is preliminary data.</text>
</comment>
<dbReference type="AlphaFoldDB" id="A0A0F9JVF9"/>
<name>A0A0F9JVF9_9ZZZZ</name>
<gene>
    <name evidence="1" type="ORF">LCGC14_1407710</name>
</gene>